<sequence>MVSNGPIQNKGPIISPIASSRLEGQNIVHVGWLRNLVNVIVVPFELVLMSFKGMGESLVIKGDERGGVAFGGELGVIDVVVTVEGVHGGSREYAEVVMLSIRVRSLQDLSLNPWRISFTLYAVRSVGLCPLVSALFGAFGMSRVGGALREMKSDSLIQPVTKILIGVAVITILIALVLKETPAWIEKFNIFGGSFPPWILACVVIVFTRMRKRTKDLLKKYGW</sequence>
<accession>A0A7N2KVG1</accession>
<evidence type="ECO:0000313" key="3">
    <source>
        <dbReference type="Proteomes" id="UP000594261"/>
    </source>
</evidence>
<evidence type="ECO:0000256" key="1">
    <source>
        <dbReference type="SAM" id="Phobius"/>
    </source>
</evidence>
<dbReference type="PANTHER" id="PTHR35475">
    <property type="entry name" value="WD REPEAT PROTEIN"/>
    <property type="match status" value="1"/>
</dbReference>
<keyword evidence="1" id="KW-0812">Transmembrane</keyword>
<dbReference type="EnsemblPlants" id="QL02p036792:mrna">
    <property type="protein sequence ID" value="QL02p036792:mrna"/>
    <property type="gene ID" value="QL02p036792"/>
</dbReference>
<feature type="transmembrane region" description="Helical" evidence="1">
    <location>
        <begin position="118"/>
        <end position="139"/>
    </location>
</feature>
<dbReference type="Proteomes" id="UP000594261">
    <property type="component" value="Chromosome 2"/>
</dbReference>
<feature type="transmembrane region" description="Helical" evidence="1">
    <location>
        <begin position="160"/>
        <end position="178"/>
    </location>
</feature>
<keyword evidence="1" id="KW-0472">Membrane</keyword>
<dbReference type="InParanoid" id="A0A7N2KVG1"/>
<organism evidence="2 3">
    <name type="scientific">Quercus lobata</name>
    <name type="common">Valley oak</name>
    <dbReference type="NCBI Taxonomy" id="97700"/>
    <lineage>
        <taxon>Eukaryota</taxon>
        <taxon>Viridiplantae</taxon>
        <taxon>Streptophyta</taxon>
        <taxon>Embryophyta</taxon>
        <taxon>Tracheophyta</taxon>
        <taxon>Spermatophyta</taxon>
        <taxon>Magnoliopsida</taxon>
        <taxon>eudicotyledons</taxon>
        <taxon>Gunneridae</taxon>
        <taxon>Pentapetalae</taxon>
        <taxon>rosids</taxon>
        <taxon>fabids</taxon>
        <taxon>Fagales</taxon>
        <taxon>Fagaceae</taxon>
        <taxon>Quercus</taxon>
    </lineage>
</organism>
<dbReference type="AlphaFoldDB" id="A0A7N2KVG1"/>
<feature type="transmembrane region" description="Helical" evidence="1">
    <location>
        <begin position="190"/>
        <end position="210"/>
    </location>
</feature>
<proteinExistence type="predicted"/>
<protein>
    <submittedName>
        <fullName evidence="2">Uncharacterized protein</fullName>
    </submittedName>
</protein>
<keyword evidence="1" id="KW-1133">Transmembrane helix</keyword>
<name>A0A7N2KVG1_QUELO</name>
<keyword evidence="3" id="KW-1185">Reference proteome</keyword>
<reference evidence="2" key="2">
    <citation type="submission" date="2021-01" db="UniProtKB">
        <authorList>
            <consortium name="EnsemblPlants"/>
        </authorList>
    </citation>
    <scope>IDENTIFICATION</scope>
</reference>
<reference evidence="3" key="1">
    <citation type="journal article" date="2016" name="G3 (Bethesda)">
        <title>First Draft Assembly and Annotation of the Genome of a California Endemic Oak Quercus lobata Nee (Fagaceae).</title>
        <authorList>
            <person name="Sork V.L."/>
            <person name="Fitz-Gibbon S.T."/>
            <person name="Puiu D."/>
            <person name="Crepeau M."/>
            <person name="Gugger P.F."/>
            <person name="Sherman R."/>
            <person name="Stevens K."/>
            <person name="Langley C.H."/>
            <person name="Pellegrini M."/>
            <person name="Salzberg S.L."/>
        </authorList>
    </citation>
    <scope>NUCLEOTIDE SEQUENCE [LARGE SCALE GENOMIC DNA]</scope>
    <source>
        <strain evidence="3">cv. SW786</strain>
    </source>
</reference>
<evidence type="ECO:0000313" key="2">
    <source>
        <dbReference type="EnsemblPlants" id="QL02p036792:mrna"/>
    </source>
</evidence>
<dbReference type="Gramene" id="QL02p036792:mrna">
    <property type="protein sequence ID" value="QL02p036792:mrna"/>
    <property type="gene ID" value="QL02p036792"/>
</dbReference>
<dbReference type="PANTHER" id="PTHR35475:SF1">
    <property type="entry name" value="WD REPEAT PROTEIN"/>
    <property type="match status" value="1"/>
</dbReference>